<feature type="domain" description="Dendritic cell-specific transmembrane protein-like" evidence="7">
    <location>
        <begin position="296"/>
        <end position="347"/>
    </location>
</feature>
<evidence type="ECO:0000313" key="8">
    <source>
        <dbReference type="EMBL" id="TKS82776.1"/>
    </source>
</evidence>
<dbReference type="EMBL" id="CM014091">
    <property type="protein sequence ID" value="TKS82776.1"/>
    <property type="molecule type" value="Genomic_DNA"/>
</dbReference>
<dbReference type="Pfam" id="PF07782">
    <property type="entry name" value="DC_STAMP"/>
    <property type="match status" value="1"/>
</dbReference>
<feature type="region of interest" description="Disordered" evidence="5">
    <location>
        <begin position="421"/>
        <end position="441"/>
    </location>
</feature>
<dbReference type="PANTHER" id="PTHR21041">
    <property type="entry name" value="DENDRITIC CELL-SPECIFIC TRANSMEMBRANE PROTEIN"/>
    <property type="match status" value="1"/>
</dbReference>
<feature type="compositionally biased region" description="Basic and acidic residues" evidence="5">
    <location>
        <begin position="423"/>
        <end position="441"/>
    </location>
</feature>
<keyword evidence="2" id="KW-0812">Transmembrane</keyword>
<evidence type="ECO:0000256" key="5">
    <source>
        <dbReference type="SAM" id="MobiDB-lite"/>
    </source>
</evidence>
<keyword evidence="4" id="KW-0472">Membrane</keyword>
<evidence type="ECO:0000259" key="7">
    <source>
        <dbReference type="Pfam" id="PF07782"/>
    </source>
</evidence>
<feature type="signal peptide" evidence="6">
    <location>
        <begin position="1"/>
        <end position="21"/>
    </location>
</feature>
<protein>
    <submittedName>
        <fullName evidence="8">DC-STAMP domain-containing protein 1</fullName>
    </submittedName>
</protein>
<evidence type="ECO:0000256" key="6">
    <source>
        <dbReference type="SAM" id="SignalP"/>
    </source>
</evidence>
<evidence type="ECO:0000313" key="9">
    <source>
        <dbReference type="Proteomes" id="UP000298787"/>
    </source>
</evidence>
<comment type="subcellular location">
    <subcellularLocation>
        <location evidence="1">Membrane</location>
        <topology evidence="1">Multi-pass membrane protein</topology>
    </subcellularLocation>
</comment>
<sequence length="441" mass="49748">MPGAVLLPLLLLSSRAVFSAARPVDGQTDGTDSLMTGVDGWRRPLLEKTRPFIVVDGQRRSLSAALQDGHPDTLECGLEVAGTLFLLDLEKNHDLLSKPPNVFYYLSNGTGVSDDKPQFESEAVSVSRKFQTLRDEVVLQYGYERFTHANSTQEQFTAKTRMQWAECMEAVPVPVINHILCVSMKFHFLCDVMRVMTPWCRQQIPVEGNFGQLFDQLNLSVELLSREFSTELVVQEQQQQEVLGGALLDQEFTQAVRRSFNKLTSTMEQLLDALQLLLSFTFITIFTQQYLTDVRFDNIYITTYFRLIDARRRRAGKRCLLPLEQSEKKLIDPCSPKIHPEELKQVVDIRVGGDSMMARLLRKTVSAFNSSSSLDIQTDNQGLSGRLNRTLRCPDRPNPLGPVLVDHKLFFFRAAQITVRTGAPEDRSTAGPEDRAGCPTL</sequence>
<evidence type="ECO:0000256" key="3">
    <source>
        <dbReference type="ARBA" id="ARBA00022989"/>
    </source>
</evidence>
<keyword evidence="9" id="KW-1185">Reference proteome</keyword>
<evidence type="ECO:0000256" key="1">
    <source>
        <dbReference type="ARBA" id="ARBA00004141"/>
    </source>
</evidence>
<dbReference type="STRING" id="240159.A0A4U5V4L7"/>
<dbReference type="AlphaFoldDB" id="A0A4U5V4L7"/>
<accession>A0A4U5V4L7</accession>
<evidence type="ECO:0000256" key="2">
    <source>
        <dbReference type="ARBA" id="ARBA00022692"/>
    </source>
</evidence>
<keyword evidence="6" id="KW-0732">Signal</keyword>
<evidence type="ECO:0000256" key="4">
    <source>
        <dbReference type="ARBA" id="ARBA00023136"/>
    </source>
</evidence>
<proteinExistence type="predicted"/>
<gene>
    <name evidence="8" type="ORF">D9C73_016885</name>
</gene>
<dbReference type="GO" id="GO:0016020">
    <property type="term" value="C:membrane"/>
    <property type="evidence" value="ECO:0007669"/>
    <property type="project" value="UniProtKB-SubCell"/>
</dbReference>
<dbReference type="Proteomes" id="UP000298787">
    <property type="component" value="Chromosome 14"/>
</dbReference>
<name>A0A4U5V4L7_COLLU</name>
<keyword evidence="3" id="KW-1133">Transmembrane helix</keyword>
<organism evidence="8 9">
    <name type="scientific">Collichthys lucidus</name>
    <name type="common">Big head croaker</name>
    <name type="synonym">Sciaena lucida</name>
    <dbReference type="NCBI Taxonomy" id="240159"/>
    <lineage>
        <taxon>Eukaryota</taxon>
        <taxon>Metazoa</taxon>
        <taxon>Chordata</taxon>
        <taxon>Craniata</taxon>
        <taxon>Vertebrata</taxon>
        <taxon>Euteleostomi</taxon>
        <taxon>Actinopterygii</taxon>
        <taxon>Neopterygii</taxon>
        <taxon>Teleostei</taxon>
        <taxon>Neoteleostei</taxon>
        <taxon>Acanthomorphata</taxon>
        <taxon>Eupercaria</taxon>
        <taxon>Sciaenidae</taxon>
        <taxon>Collichthys</taxon>
    </lineage>
</organism>
<dbReference type="InterPro" id="IPR051856">
    <property type="entry name" value="CSR-E3_Ligase_Protein"/>
</dbReference>
<dbReference type="PANTHER" id="PTHR21041:SF17">
    <property type="entry name" value="E3 UBIQUITIN-PROTEIN LIGASE DCST1"/>
    <property type="match status" value="1"/>
</dbReference>
<feature type="chain" id="PRO_5020795276" evidence="6">
    <location>
        <begin position="22"/>
        <end position="441"/>
    </location>
</feature>
<reference evidence="8 9" key="1">
    <citation type="submission" date="2019-01" db="EMBL/GenBank/DDBJ databases">
        <title>Genome Assembly of Collichthys lucidus.</title>
        <authorList>
            <person name="Cai M."/>
            <person name="Xiao S."/>
        </authorList>
    </citation>
    <scope>NUCLEOTIDE SEQUENCE [LARGE SCALE GENOMIC DNA]</scope>
    <source>
        <strain evidence="8">JT15FE1705JMU</strain>
        <tissue evidence="8">Muscle</tissue>
    </source>
</reference>
<dbReference type="InterPro" id="IPR012858">
    <property type="entry name" value="DC_STAMP-like"/>
</dbReference>